<dbReference type="PANTHER" id="PTHR23062:SF6">
    <property type="entry name" value="C-TYPE LECTIN DOMAIN-CONTAINING PROTEIN"/>
    <property type="match status" value="1"/>
</dbReference>
<dbReference type="SMART" id="SM00034">
    <property type="entry name" value="CLECT"/>
    <property type="match status" value="2"/>
</dbReference>
<proteinExistence type="evidence at protein level"/>
<reference evidence="3 4" key="1">
    <citation type="journal article" date="1998" name="Science">
        <title>Genome sequence of the nematode C. elegans: a platform for investigating biology.</title>
        <authorList>
            <consortium name="The C. elegans sequencing consortium"/>
            <person name="Sulson J.E."/>
            <person name="Waterston R."/>
        </authorList>
    </citation>
    <scope>NUCLEOTIDE SEQUENCE [LARGE SCALE GENOMIC DNA]</scope>
    <source>
        <strain evidence="3 4">Bristol N2</strain>
    </source>
</reference>
<dbReference type="Pfam" id="PF00059">
    <property type="entry name" value="Lectin_C"/>
    <property type="match status" value="2"/>
</dbReference>
<keyword evidence="4" id="KW-1185">Reference proteome</keyword>
<dbReference type="Bgee" id="WBGene00014137">
    <property type="expression patterns" value="Expressed in adult organism and 1 other cell type or tissue"/>
</dbReference>
<feature type="chain" id="PRO_5004338706" evidence="1">
    <location>
        <begin position="23"/>
        <end position="295"/>
    </location>
</feature>
<gene>
    <name evidence="3 5" type="primary">clec-187</name>
    <name evidence="3" type="ORF">CELE_ZK896.6</name>
    <name evidence="5" type="ORF">ZK896.6</name>
</gene>
<dbReference type="RefSeq" id="NP_502451.1">
    <property type="nucleotide sequence ID" value="NM_070050.6"/>
</dbReference>
<dbReference type="CDD" id="cd00037">
    <property type="entry name" value="CLECT"/>
    <property type="match status" value="2"/>
</dbReference>
<evidence type="ECO:0007829" key="6">
    <source>
        <dbReference type="PeptideAtlas" id="Q9XUA7"/>
    </source>
</evidence>
<dbReference type="AlphaFoldDB" id="Q9XUA7"/>
<dbReference type="InParanoid" id="Q9XUA7"/>
<dbReference type="HOGENOM" id="CLU_872213_0_0_1"/>
<dbReference type="PANTHER" id="PTHR23062">
    <property type="entry name" value="HYPOTHETICAL PROTEIN C.ELEGANS"/>
    <property type="match status" value="1"/>
</dbReference>
<dbReference type="PeptideAtlas" id="Q9XUA7"/>
<dbReference type="Proteomes" id="UP000001940">
    <property type="component" value="Chromosome IV"/>
</dbReference>
<dbReference type="InterPro" id="IPR001304">
    <property type="entry name" value="C-type_lectin-like"/>
</dbReference>
<dbReference type="GeneID" id="191451"/>
<dbReference type="OMA" id="TYGNFWI"/>
<feature type="domain" description="C-type lectin" evidence="2">
    <location>
        <begin position="175"/>
        <end position="291"/>
    </location>
</feature>
<dbReference type="InterPro" id="IPR016186">
    <property type="entry name" value="C-type_lectin-like/link_sf"/>
</dbReference>
<dbReference type="STRING" id="6239.ZK896.6.1"/>
<dbReference type="EMBL" id="BX284604">
    <property type="protein sequence ID" value="CAB05321.1"/>
    <property type="molecule type" value="Genomic_DNA"/>
</dbReference>
<dbReference type="PIR" id="T28078">
    <property type="entry name" value="T28078"/>
</dbReference>
<accession>Q9XUA7</accession>
<dbReference type="PaxDb" id="6239-ZK896.6"/>
<evidence type="ECO:0000313" key="3">
    <source>
        <dbReference type="EMBL" id="CAB05321.1"/>
    </source>
</evidence>
<evidence type="ECO:0000313" key="4">
    <source>
        <dbReference type="Proteomes" id="UP000001940"/>
    </source>
</evidence>
<keyword evidence="1" id="KW-0732">Signal</keyword>
<keyword evidence="6" id="KW-1267">Proteomics identification</keyword>
<dbReference type="AGR" id="WB:WBGene00014137"/>
<evidence type="ECO:0000259" key="2">
    <source>
        <dbReference type="PROSITE" id="PS50041"/>
    </source>
</evidence>
<dbReference type="WormBase" id="ZK896.6">
    <property type="protein sequence ID" value="CE15459"/>
    <property type="gene ID" value="WBGene00014137"/>
    <property type="gene designation" value="clec-187"/>
</dbReference>
<dbReference type="UCSC" id="ZK896.6">
    <property type="organism name" value="c. elegans"/>
</dbReference>
<name>Q9XUA7_CAEEL</name>
<evidence type="ECO:0000256" key="1">
    <source>
        <dbReference type="SAM" id="SignalP"/>
    </source>
</evidence>
<feature type="domain" description="C-type lectin" evidence="2">
    <location>
        <begin position="31"/>
        <end position="145"/>
    </location>
</feature>
<dbReference type="InterPro" id="IPR016187">
    <property type="entry name" value="CTDL_fold"/>
</dbReference>
<dbReference type="CTD" id="191451"/>
<evidence type="ECO:0000313" key="5">
    <source>
        <dbReference type="WormBase" id="ZK896.6"/>
    </source>
</evidence>
<dbReference type="SMR" id="Q9XUA7"/>
<dbReference type="GO" id="GO:0045087">
    <property type="term" value="P:innate immune response"/>
    <property type="evidence" value="ECO:0007007"/>
    <property type="project" value="WormBase"/>
</dbReference>
<dbReference type="OrthoDB" id="418245at2759"/>
<sequence length="295" mass="32978">MHFLLLITSLFSSFLLVSSSIANCNYGDIEYDGYCYTFVNQRLLFPDAQTHCATLGGVLVRVRGDQDGRWLAAIAGTEFHATYGNFWIGLQLVDGQWEWEDASTSTYKNWAPGYPFSGYDYVGAQLSNAKWVTVRSSLMLPFICYYQKGHNRNQLTTPAPSQNPGGICTGAELLLEHRCYSFIPTLLPYAAAKQKCESIGKTLAIFDDQMQINFVTSVSVSKFSMNYGSFWVGLTKNTADNTFHWADGNVNSLKNWTPGYPFQHQTVVSQQVSNGKWKTSETDTLLPSVCSGYLQ</sequence>
<dbReference type="SUPFAM" id="SSF56436">
    <property type="entry name" value="C-type lectin-like"/>
    <property type="match status" value="2"/>
</dbReference>
<organism evidence="3 4">
    <name type="scientific">Caenorhabditis elegans</name>
    <dbReference type="NCBI Taxonomy" id="6239"/>
    <lineage>
        <taxon>Eukaryota</taxon>
        <taxon>Metazoa</taxon>
        <taxon>Ecdysozoa</taxon>
        <taxon>Nematoda</taxon>
        <taxon>Chromadorea</taxon>
        <taxon>Rhabditida</taxon>
        <taxon>Rhabditina</taxon>
        <taxon>Rhabditomorpha</taxon>
        <taxon>Rhabditoidea</taxon>
        <taxon>Rhabditidae</taxon>
        <taxon>Peloderinae</taxon>
        <taxon>Caenorhabditis</taxon>
    </lineage>
</organism>
<dbReference type="Gene3D" id="3.10.100.10">
    <property type="entry name" value="Mannose-Binding Protein A, subunit A"/>
    <property type="match status" value="2"/>
</dbReference>
<protein>
    <submittedName>
        <fullName evidence="3">C-type lectin domain-containing protein</fullName>
    </submittedName>
</protein>
<dbReference type="PhylomeDB" id="Q9XUA7"/>
<dbReference type="KEGG" id="cel:CELE_ZK896.6"/>
<dbReference type="PROSITE" id="PS50041">
    <property type="entry name" value="C_TYPE_LECTIN_2"/>
    <property type="match status" value="2"/>
</dbReference>
<dbReference type="FunFam" id="3.10.100.10:FF:000078">
    <property type="entry name" value="C-type LECtin"/>
    <property type="match status" value="2"/>
</dbReference>
<feature type="signal peptide" evidence="1">
    <location>
        <begin position="1"/>
        <end position="22"/>
    </location>
</feature>
<dbReference type="eggNOG" id="KOG4297">
    <property type="taxonomic scope" value="Eukaryota"/>
</dbReference>